<keyword evidence="7 10" id="KW-0472">Membrane</keyword>
<keyword evidence="10" id="KW-0813">Transport</keyword>
<keyword evidence="12" id="KW-1185">Reference proteome</keyword>
<proteinExistence type="inferred from homology"/>
<dbReference type="InterPro" id="IPR012902">
    <property type="entry name" value="N_methyl_site"/>
</dbReference>
<evidence type="ECO:0000256" key="2">
    <source>
        <dbReference type="ARBA" id="ARBA00004241"/>
    </source>
</evidence>
<evidence type="ECO:0000256" key="10">
    <source>
        <dbReference type="PIRNR" id="PIRNR029928"/>
    </source>
</evidence>
<keyword evidence="8 10" id="KW-0178">Competence</keyword>
<evidence type="ECO:0000256" key="3">
    <source>
        <dbReference type="ARBA" id="ARBA00022475"/>
    </source>
</evidence>
<comment type="similarity">
    <text evidence="9 10">Belongs to the ComGC family.</text>
</comment>
<dbReference type="PRINTS" id="PR00813">
    <property type="entry name" value="BCTERIALGSPG"/>
</dbReference>
<dbReference type="NCBIfam" id="NF040999">
    <property type="entry name" value="pilin_ComGC"/>
    <property type="match status" value="1"/>
</dbReference>
<dbReference type="InterPro" id="IPR016940">
    <property type="entry name" value="ComGC"/>
</dbReference>
<evidence type="ECO:0000256" key="7">
    <source>
        <dbReference type="ARBA" id="ARBA00023136"/>
    </source>
</evidence>
<dbReference type="PIRSF" id="PIRSF029928">
    <property type="entry name" value="Late_competence_ComGC"/>
    <property type="match status" value="1"/>
</dbReference>
<feature type="transmembrane region" description="Helical" evidence="10">
    <location>
        <begin position="12"/>
        <end position="35"/>
    </location>
</feature>
<accession>A0ABV8B162</accession>
<comment type="subcellular location">
    <subcellularLocation>
        <location evidence="1">Cell membrane</location>
        <topology evidence="1">Single-pass membrane protein</topology>
    </subcellularLocation>
    <subcellularLocation>
        <location evidence="2">Cell surface</location>
    </subcellularLocation>
</comment>
<evidence type="ECO:0000256" key="8">
    <source>
        <dbReference type="ARBA" id="ARBA00023287"/>
    </source>
</evidence>
<evidence type="ECO:0000256" key="6">
    <source>
        <dbReference type="ARBA" id="ARBA00022989"/>
    </source>
</evidence>
<keyword evidence="5 10" id="KW-0812">Transmembrane</keyword>
<evidence type="ECO:0000313" key="11">
    <source>
        <dbReference type="EMBL" id="MFC3882901.1"/>
    </source>
</evidence>
<dbReference type="NCBIfam" id="TIGR02532">
    <property type="entry name" value="IV_pilin_GFxxxE"/>
    <property type="match status" value="1"/>
</dbReference>
<dbReference type="SUPFAM" id="SSF54523">
    <property type="entry name" value="Pili subunits"/>
    <property type="match status" value="1"/>
</dbReference>
<sequence length="110" mass="12154">MRRQLVKKNGFTLIEMLVVMLVISILLLITVPNLLKNNGAINDKGCEAYIKTVQAQVEVYKIENENKIPTLDQLKTDGYIKETKCPNGDGIEIVNGEVKESDTATTATTS</sequence>
<dbReference type="InterPro" id="IPR045584">
    <property type="entry name" value="Pilin-like"/>
</dbReference>
<gene>
    <name evidence="11" type="primary">comGC</name>
    <name evidence="11" type="ORF">ACFOU2_05020</name>
</gene>
<evidence type="ECO:0000256" key="9">
    <source>
        <dbReference type="ARBA" id="ARBA00043982"/>
    </source>
</evidence>
<dbReference type="RefSeq" id="WP_377912786.1">
    <property type="nucleotide sequence ID" value="NZ_JBHRZT010000020.1"/>
</dbReference>
<evidence type="ECO:0000256" key="4">
    <source>
        <dbReference type="ARBA" id="ARBA00022481"/>
    </source>
</evidence>
<evidence type="ECO:0000313" key="12">
    <source>
        <dbReference type="Proteomes" id="UP001595752"/>
    </source>
</evidence>
<name>A0ABV8B162_9BACI</name>
<comment type="function">
    <text evidence="10">Required for transformation and DNA binding.</text>
</comment>
<dbReference type="Gene3D" id="3.30.700.10">
    <property type="entry name" value="Glycoprotein, Type 4 Pilin"/>
    <property type="match status" value="1"/>
</dbReference>
<dbReference type="Pfam" id="PF07963">
    <property type="entry name" value="N_methyl"/>
    <property type="match status" value="1"/>
</dbReference>
<dbReference type="Proteomes" id="UP001595752">
    <property type="component" value="Unassembled WGS sequence"/>
</dbReference>
<dbReference type="EMBL" id="JBHRZT010000020">
    <property type="protein sequence ID" value="MFC3882901.1"/>
    <property type="molecule type" value="Genomic_DNA"/>
</dbReference>
<comment type="subunit">
    <text evidence="10">Homodimer.</text>
</comment>
<dbReference type="InterPro" id="IPR000983">
    <property type="entry name" value="Bac_GSPG_pilin"/>
</dbReference>
<keyword evidence="3 10" id="KW-1003">Cell membrane</keyword>
<protein>
    <recommendedName>
        <fullName evidence="10">ComG operon protein 3</fullName>
    </recommendedName>
</protein>
<keyword evidence="6 10" id="KW-1133">Transmembrane helix</keyword>
<organism evidence="11 12">
    <name type="scientific">Bacillus songklensis</name>
    <dbReference type="NCBI Taxonomy" id="1069116"/>
    <lineage>
        <taxon>Bacteria</taxon>
        <taxon>Bacillati</taxon>
        <taxon>Bacillota</taxon>
        <taxon>Bacilli</taxon>
        <taxon>Bacillales</taxon>
        <taxon>Bacillaceae</taxon>
        <taxon>Bacillus</taxon>
    </lineage>
</organism>
<keyword evidence="4" id="KW-0488">Methylation</keyword>
<evidence type="ECO:0000256" key="1">
    <source>
        <dbReference type="ARBA" id="ARBA00004162"/>
    </source>
</evidence>
<reference evidence="12" key="1">
    <citation type="journal article" date="2019" name="Int. J. Syst. Evol. Microbiol.">
        <title>The Global Catalogue of Microorganisms (GCM) 10K type strain sequencing project: providing services to taxonomists for standard genome sequencing and annotation.</title>
        <authorList>
            <consortium name="The Broad Institute Genomics Platform"/>
            <consortium name="The Broad Institute Genome Sequencing Center for Infectious Disease"/>
            <person name="Wu L."/>
            <person name="Ma J."/>
        </authorList>
    </citation>
    <scope>NUCLEOTIDE SEQUENCE [LARGE SCALE GENOMIC DNA]</scope>
    <source>
        <strain evidence="12">CCUG 61889</strain>
    </source>
</reference>
<comment type="caution">
    <text evidence="11">The sequence shown here is derived from an EMBL/GenBank/DDBJ whole genome shotgun (WGS) entry which is preliminary data.</text>
</comment>
<evidence type="ECO:0000256" key="5">
    <source>
        <dbReference type="ARBA" id="ARBA00022692"/>
    </source>
</evidence>